<dbReference type="PROSITE" id="PS50817">
    <property type="entry name" value="INTEIN_N_TER"/>
    <property type="match status" value="1"/>
</dbReference>
<sequence length="265" mass="29481">MMKFDENAMSPVGADAEARDSRARRNSSGTGELAELRTRQTPQVVRRKAIDASRESDTAVKLSLSDIEGVLPCFTPGTLIATGKGERRVETLQAGDRVITRDRGMQVVHWVGKTTLTEKDLRAQPAMRPVRLRAGCLGPDRPARDMLLSPNHRVLFNESQYTGKFAGSEVMAAAKHLTWMPGITQARAETVTYIHFMFAQHELVLSDGLWSESFQAGDYTLNALDRRQRDAIFQIFPDLKGHEGMDGFTPARRVLSRKEARLLGA</sequence>
<dbReference type="Pfam" id="PF13403">
    <property type="entry name" value="Hint_2"/>
    <property type="match status" value="1"/>
</dbReference>
<keyword evidence="4" id="KW-1185">Reference proteome</keyword>
<dbReference type="SUPFAM" id="SSF51294">
    <property type="entry name" value="Hedgehog/intein (Hint) domain"/>
    <property type="match status" value="1"/>
</dbReference>
<proteinExistence type="predicted"/>
<dbReference type="InterPro" id="IPR006141">
    <property type="entry name" value="Intein_N"/>
</dbReference>
<protein>
    <submittedName>
        <fullName evidence="3">Hint domain-containing protein</fullName>
    </submittedName>
</protein>
<evidence type="ECO:0000313" key="4">
    <source>
        <dbReference type="Proteomes" id="UP000199372"/>
    </source>
</evidence>
<dbReference type="OrthoDB" id="6305173at2"/>
<dbReference type="Proteomes" id="UP000199372">
    <property type="component" value="Unassembled WGS sequence"/>
</dbReference>
<reference evidence="4" key="1">
    <citation type="submission" date="2016-10" db="EMBL/GenBank/DDBJ databases">
        <authorList>
            <person name="Varghese N."/>
            <person name="Submissions S."/>
        </authorList>
    </citation>
    <scope>NUCLEOTIDE SEQUENCE [LARGE SCALE GENOMIC DNA]</scope>
    <source>
        <strain evidence="4">DSM 26893</strain>
    </source>
</reference>
<feature type="region of interest" description="Disordered" evidence="1">
    <location>
        <begin position="1"/>
        <end position="52"/>
    </location>
</feature>
<accession>A0A1H8BNH9</accession>
<evidence type="ECO:0000256" key="1">
    <source>
        <dbReference type="SAM" id="MobiDB-lite"/>
    </source>
</evidence>
<dbReference type="EMBL" id="FOCM01000001">
    <property type="protein sequence ID" value="SEM84353.1"/>
    <property type="molecule type" value="Genomic_DNA"/>
</dbReference>
<dbReference type="InterPro" id="IPR028992">
    <property type="entry name" value="Hedgehog/Intein_dom"/>
</dbReference>
<feature type="domain" description="Hedgehog/Intein (Hint)" evidence="2">
    <location>
        <begin position="72"/>
        <end position="217"/>
    </location>
</feature>
<dbReference type="GO" id="GO:0016539">
    <property type="term" value="P:intein-mediated protein splicing"/>
    <property type="evidence" value="ECO:0007669"/>
    <property type="project" value="InterPro"/>
</dbReference>
<dbReference type="Gene3D" id="2.170.16.10">
    <property type="entry name" value="Hedgehog/Intein (Hint) domain"/>
    <property type="match status" value="1"/>
</dbReference>
<dbReference type="AlphaFoldDB" id="A0A1H8BNH9"/>
<evidence type="ECO:0000259" key="2">
    <source>
        <dbReference type="Pfam" id="PF13403"/>
    </source>
</evidence>
<evidence type="ECO:0000313" key="3">
    <source>
        <dbReference type="EMBL" id="SEM84353.1"/>
    </source>
</evidence>
<organism evidence="3 4">
    <name type="scientific">Palleronia pelagia</name>
    <dbReference type="NCBI Taxonomy" id="387096"/>
    <lineage>
        <taxon>Bacteria</taxon>
        <taxon>Pseudomonadati</taxon>
        <taxon>Pseudomonadota</taxon>
        <taxon>Alphaproteobacteria</taxon>
        <taxon>Rhodobacterales</taxon>
        <taxon>Roseobacteraceae</taxon>
        <taxon>Palleronia</taxon>
    </lineage>
</organism>
<name>A0A1H8BNH9_9RHOB</name>
<gene>
    <name evidence="3" type="ORF">SAMN04488011_101667</name>
</gene>
<dbReference type="RefSeq" id="WP_091844210.1">
    <property type="nucleotide sequence ID" value="NZ_FOCM01000001.1"/>
</dbReference>
<dbReference type="InterPro" id="IPR036844">
    <property type="entry name" value="Hint_dom_sf"/>
</dbReference>